<gene>
    <name evidence="1" type="ORF">BCM02_101349</name>
</gene>
<proteinExistence type="predicted"/>
<comment type="caution">
    <text evidence="1">The sequence shown here is derived from an EMBL/GenBank/DDBJ whole genome shotgun (WGS) entry which is preliminary data.</text>
</comment>
<accession>A0A5S5CL21</accession>
<evidence type="ECO:0000313" key="1">
    <source>
        <dbReference type="EMBL" id="TYP79231.1"/>
    </source>
</evidence>
<protein>
    <submittedName>
        <fullName evidence="1">Uncharacterized protein</fullName>
    </submittedName>
</protein>
<name>A0A5S5CL21_9BACL</name>
<evidence type="ECO:0000313" key="2">
    <source>
        <dbReference type="Proteomes" id="UP000323257"/>
    </source>
</evidence>
<keyword evidence="2" id="KW-1185">Reference proteome</keyword>
<dbReference type="AlphaFoldDB" id="A0A5S5CL21"/>
<dbReference type="EMBL" id="VNHS01000001">
    <property type="protein sequence ID" value="TYP79231.1"/>
    <property type="molecule type" value="Genomic_DNA"/>
</dbReference>
<reference evidence="1 2" key="1">
    <citation type="submission" date="2019-07" db="EMBL/GenBank/DDBJ databases">
        <title>Genomic Encyclopedia of Type Strains, Phase III (KMG-III): the genomes of soil and plant-associated and newly described type strains.</title>
        <authorList>
            <person name="Whitman W."/>
        </authorList>
    </citation>
    <scope>NUCLEOTIDE SEQUENCE [LARGE SCALE GENOMIC DNA]</scope>
    <source>
        <strain evidence="1 2">BL24</strain>
    </source>
</reference>
<organism evidence="1 2">
    <name type="scientific">Paenibacillus methanolicus</name>
    <dbReference type="NCBI Taxonomy" id="582686"/>
    <lineage>
        <taxon>Bacteria</taxon>
        <taxon>Bacillati</taxon>
        <taxon>Bacillota</taxon>
        <taxon>Bacilli</taxon>
        <taxon>Bacillales</taxon>
        <taxon>Paenibacillaceae</taxon>
        <taxon>Paenibacillus</taxon>
    </lineage>
</organism>
<dbReference type="Proteomes" id="UP000323257">
    <property type="component" value="Unassembled WGS sequence"/>
</dbReference>
<sequence>MRGDFRSLLFPISFLFNVYYWWKSITKANASLLQFTTHAPPTVRISSSQNMAAFSLLKGGMSAML</sequence>